<evidence type="ECO:0000256" key="6">
    <source>
        <dbReference type="ARBA" id="ARBA00022806"/>
    </source>
</evidence>
<keyword evidence="6 15" id="KW-0347">Helicase</keyword>
<dbReference type="InterPro" id="IPR001650">
    <property type="entry name" value="Helicase_C-like"/>
</dbReference>
<keyword evidence="11" id="KW-0413">Isomerase</keyword>
<evidence type="ECO:0000256" key="3">
    <source>
        <dbReference type="ARBA" id="ARBA00022741"/>
    </source>
</evidence>
<dbReference type="GO" id="GO:0003677">
    <property type="term" value="F:DNA binding"/>
    <property type="evidence" value="ECO:0007669"/>
    <property type="project" value="UniProtKB-KW"/>
</dbReference>
<dbReference type="CDD" id="cd04488">
    <property type="entry name" value="RecG_wedge_OBF"/>
    <property type="match status" value="1"/>
</dbReference>
<dbReference type="InterPro" id="IPR047112">
    <property type="entry name" value="RecG/Mfd"/>
</dbReference>
<keyword evidence="10 15" id="KW-0234">DNA repair</keyword>
<evidence type="ECO:0000313" key="18">
    <source>
        <dbReference type="EMBL" id="MBD3365422.1"/>
    </source>
</evidence>
<keyword evidence="5 15" id="KW-0378">Hydrolase</keyword>
<dbReference type="SUPFAM" id="SSF52540">
    <property type="entry name" value="P-loop containing nucleoside triphosphate hydrolases"/>
    <property type="match status" value="2"/>
</dbReference>
<dbReference type="InterPro" id="IPR011545">
    <property type="entry name" value="DEAD/DEAH_box_helicase_dom"/>
</dbReference>
<evidence type="ECO:0000256" key="14">
    <source>
        <dbReference type="ARBA" id="ARBA00048988"/>
    </source>
</evidence>
<dbReference type="EMBL" id="WJKJ01000313">
    <property type="protein sequence ID" value="MBD3365422.1"/>
    <property type="molecule type" value="Genomic_DNA"/>
</dbReference>
<dbReference type="NCBIfam" id="NF008165">
    <property type="entry name" value="PRK10917.1-3"/>
    <property type="match status" value="1"/>
</dbReference>
<evidence type="ECO:0000256" key="5">
    <source>
        <dbReference type="ARBA" id="ARBA00022801"/>
    </source>
</evidence>
<dbReference type="EC" id="5.6.2.4" evidence="13 15"/>
<dbReference type="Pfam" id="PF19833">
    <property type="entry name" value="RecG_dom3_C"/>
    <property type="match status" value="1"/>
</dbReference>
<evidence type="ECO:0000256" key="15">
    <source>
        <dbReference type="RuleBase" id="RU363016"/>
    </source>
</evidence>
<evidence type="ECO:0000256" key="1">
    <source>
        <dbReference type="ARBA" id="ARBA00007504"/>
    </source>
</evidence>
<protein>
    <recommendedName>
        <fullName evidence="2 15">ATP-dependent DNA helicase RecG</fullName>
        <ecNumber evidence="13 15">5.6.2.4</ecNumber>
    </recommendedName>
</protein>
<keyword evidence="8" id="KW-0238">DNA-binding</keyword>
<dbReference type="Gene3D" id="1.10.150.20">
    <property type="entry name" value="5' to 3' exonuclease, C-terminal subdomain"/>
    <property type="match status" value="1"/>
</dbReference>
<proteinExistence type="inferred from homology"/>
<organism evidence="18 19">
    <name type="scientific">candidate division WOR-3 bacterium</name>
    <dbReference type="NCBI Taxonomy" id="2052148"/>
    <lineage>
        <taxon>Bacteria</taxon>
        <taxon>Bacteria division WOR-3</taxon>
    </lineage>
</organism>
<dbReference type="SMART" id="SM00490">
    <property type="entry name" value="HELICc"/>
    <property type="match status" value="1"/>
</dbReference>
<keyword evidence="7 15" id="KW-0067">ATP-binding</keyword>
<dbReference type="NCBIfam" id="NF008168">
    <property type="entry name" value="PRK10917.2-2"/>
    <property type="match status" value="1"/>
</dbReference>
<dbReference type="GO" id="GO:0043138">
    <property type="term" value="F:3'-5' DNA helicase activity"/>
    <property type="evidence" value="ECO:0007669"/>
    <property type="project" value="UniProtKB-EC"/>
</dbReference>
<keyword evidence="3 15" id="KW-0547">Nucleotide-binding</keyword>
<dbReference type="GO" id="GO:0005524">
    <property type="term" value="F:ATP binding"/>
    <property type="evidence" value="ECO:0007669"/>
    <property type="project" value="UniProtKB-KW"/>
</dbReference>
<dbReference type="GO" id="GO:0016787">
    <property type="term" value="F:hydrolase activity"/>
    <property type="evidence" value="ECO:0007669"/>
    <property type="project" value="UniProtKB-KW"/>
</dbReference>
<dbReference type="SUPFAM" id="SSF50249">
    <property type="entry name" value="Nucleic acid-binding proteins"/>
    <property type="match status" value="1"/>
</dbReference>
<dbReference type="NCBIfam" id="TIGR00643">
    <property type="entry name" value="recG"/>
    <property type="match status" value="1"/>
</dbReference>
<sequence>MGLVLSIRPDTSVQYLKGIGPKRAARLAKLGIRTVEDLLFHLPVRYIDRSNPQPVSAVKIGEETTLITRVQGTNVRRTRKGPLVQVLAGDSSGQITAVWFNRPDLQGTFKPGETLLLSGQVTFYNQPQMVNPFFERLDENPDFFKSPIFAVYPLTEGLGTWEVRRAVARALDDLEGMTETLPRHILDKYEFPDILAALRAVHRPQRMTDVNRGLSRLRYEELFFFEILVGFRRNALEYAAGGQALEVEGSLTEGFLSNLPFQLTGDQKKAIEEITADLSVPRPMHRLLQGDVGSGKTVVALHAMLCAVQSGRQAAMMAPTEILAEQHFAGWQGILAETGARALLLTGSLKGREKEENRKRIAKGAVDMIFGTHALIEENVEFGDLALVVVDEQHRFGVLQRAALSAKGEVTPHVLVMSATPIPRTITLSYYGDLDVSVIKEKPAGRAERTTKLAYDSRSAGVYRWLAERIERGERAYVVCPLIEESEKLEVSSAKETFEELKTFIKPSRMALIHGRMKADQRSLAMQRFRSGEIQVLVSTTVIEVGVDVPQATIMIIRHPERFGLAQLHQLRGRIGRGPRPSRCVLLLPSGLSPQARERLKVFAATEDGFKLAEEDLRVRGPGQIMGTRQHGLPDLRIADLLRDRNTLEAARDDAFSILSEDPRLSGYPRIATTVRRRHSESLRMLGVA</sequence>
<evidence type="ECO:0000256" key="8">
    <source>
        <dbReference type="ARBA" id="ARBA00023125"/>
    </source>
</evidence>
<dbReference type="Pfam" id="PF00271">
    <property type="entry name" value="Helicase_C"/>
    <property type="match status" value="1"/>
</dbReference>
<dbReference type="InterPro" id="IPR045562">
    <property type="entry name" value="RecG_dom3_C"/>
</dbReference>
<dbReference type="InterPro" id="IPR012340">
    <property type="entry name" value="NA-bd_OB-fold"/>
</dbReference>
<dbReference type="Pfam" id="PF00270">
    <property type="entry name" value="DEAD"/>
    <property type="match status" value="1"/>
</dbReference>
<dbReference type="Gene3D" id="3.40.50.300">
    <property type="entry name" value="P-loop containing nucleotide triphosphate hydrolases"/>
    <property type="match status" value="2"/>
</dbReference>
<name>A0A9D5KAD9_UNCW3</name>
<dbReference type="SMART" id="SM00487">
    <property type="entry name" value="DEXDc"/>
    <property type="match status" value="1"/>
</dbReference>
<feature type="domain" description="Helicase C-terminal" evidence="17">
    <location>
        <begin position="462"/>
        <end position="618"/>
    </location>
</feature>
<dbReference type="AlphaFoldDB" id="A0A9D5KAD9"/>
<evidence type="ECO:0000259" key="16">
    <source>
        <dbReference type="PROSITE" id="PS51192"/>
    </source>
</evidence>
<keyword evidence="4 15" id="KW-0227">DNA damage</keyword>
<dbReference type="InterPro" id="IPR014001">
    <property type="entry name" value="Helicase_ATP-bd"/>
</dbReference>
<comment type="similarity">
    <text evidence="1 15">Belongs to the helicase family. RecG subfamily.</text>
</comment>
<evidence type="ECO:0000256" key="9">
    <source>
        <dbReference type="ARBA" id="ARBA00023172"/>
    </source>
</evidence>
<dbReference type="Gene3D" id="2.40.50.140">
    <property type="entry name" value="Nucleic acid-binding proteins"/>
    <property type="match status" value="1"/>
</dbReference>
<dbReference type="CDD" id="cd17992">
    <property type="entry name" value="DEXHc_RecG"/>
    <property type="match status" value="1"/>
</dbReference>
<evidence type="ECO:0000256" key="12">
    <source>
        <dbReference type="ARBA" id="ARBA00034617"/>
    </source>
</evidence>
<evidence type="ECO:0000256" key="7">
    <source>
        <dbReference type="ARBA" id="ARBA00022840"/>
    </source>
</evidence>
<dbReference type="InterPro" id="IPR033454">
    <property type="entry name" value="RecG_wedge"/>
</dbReference>
<evidence type="ECO:0000256" key="4">
    <source>
        <dbReference type="ARBA" id="ARBA00022763"/>
    </source>
</evidence>
<accession>A0A9D5KAD9</accession>
<comment type="caution">
    <text evidence="18">The sequence shown here is derived from an EMBL/GenBank/DDBJ whole genome shotgun (WGS) entry which is preliminary data.</text>
</comment>
<dbReference type="PROSITE" id="PS51194">
    <property type="entry name" value="HELICASE_CTER"/>
    <property type="match status" value="1"/>
</dbReference>
<dbReference type="InterPro" id="IPR027417">
    <property type="entry name" value="P-loop_NTPase"/>
</dbReference>
<comment type="catalytic activity">
    <reaction evidence="12 15">
        <text>Couples ATP hydrolysis with the unwinding of duplex DNA by translocating in the 3'-5' direction.</text>
        <dbReference type="EC" id="5.6.2.4"/>
    </reaction>
</comment>
<evidence type="ECO:0000256" key="13">
    <source>
        <dbReference type="ARBA" id="ARBA00034808"/>
    </source>
</evidence>
<dbReference type="Pfam" id="PF17191">
    <property type="entry name" value="RecG_wedge"/>
    <property type="match status" value="1"/>
</dbReference>
<dbReference type="GO" id="GO:0006310">
    <property type="term" value="P:DNA recombination"/>
    <property type="evidence" value="ECO:0007669"/>
    <property type="project" value="UniProtKB-UniRule"/>
</dbReference>
<comment type="catalytic activity">
    <reaction evidence="14 15">
        <text>ATP + H2O = ADP + phosphate + H(+)</text>
        <dbReference type="Rhea" id="RHEA:13065"/>
        <dbReference type="ChEBI" id="CHEBI:15377"/>
        <dbReference type="ChEBI" id="CHEBI:15378"/>
        <dbReference type="ChEBI" id="CHEBI:30616"/>
        <dbReference type="ChEBI" id="CHEBI:43474"/>
        <dbReference type="ChEBI" id="CHEBI:456216"/>
        <dbReference type="EC" id="5.6.2.4"/>
    </reaction>
</comment>
<evidence type="ECO:0000256" key="2">
    <source>
        <dbReference type="ARBA" id="ARBA00017846"/>
    </source>
</evidence>
<dbReference type="InterPro" id="IPR004609">
    <property type="entry name" value="ATP-dep_DNA_helicase_RecG"/>
</dbReference>
<evidence type="ECO:0000256" key="11">
    <source>
        <dbReference type="ARBA" id="ARBA00023235"/>
    </source>
</evidence>
<comment type="function">
    <text evidence="15">Plays a critical role in recombination and DNA repair. Helps process Holliday junction intermediates to mature products by catalyzing branch migration. Has replication fork regression activity, unwinds stalled or blocked replication forks to make a HJ that can be resolved. Has a DNA unwinding activity characteristic of a DNA helicase with 3'-5' polarity.</text>
</comment>
<evidence type="ECO:0000256" key="10">
    <source>
        <dbReference type="ARBA" id="ARBA00023204"/>
    </source>
</evidence>
<evidence type="ECO:0000259" key="17">
    <source>
        <dbReference type="PROSITE" id="PS51194"/>
    </source>
</evidence>
<dbReference type="Proteomes" id="UP000630660">
    <property type="component" value="Unassembled WGS sequence"/>
</dbReference>
<dbReference type="PROSITE" id="PS51192">
    <property type="entry name" value="HELICASE_ATP_BIND_1"/>
    <property type="match status" value="1"/>
</dbReference>
<evidence type="ECO:0000313" key="19">
    <source>
        <dbReference type="Proteomes" id="UP000630660"/>
    </source>
</evidence>
<keyword evidence="9 15" id="KW-0233">DNA recombination</keyword>
<dbReference type="PANTHER" id="PTHR47964">
    <property type="entry name" value="ATP-DEPENDENT DNA HELICASE HOMOLOG RECG, CHLOROPLASTIC"/>
    <property type="match status" value="1"/>
</dbReference>
<dbReference type="GO" id="GO:0006281">
    <property type="term" value="P:DNA repair"/>
    <property type="evidence" value="ECO:0007669"/>
    <property type="project" value="UniProtKB-UniRule"/>
</dbReference>
<reference evidence="18" key="1">
    <citation type="submission" date="2019-11" db="EMBL/GenBank/DDBJ databases">
        <title>Microbial mats filling the niche in hypersaline microbial mats.</title>
        <authorList>
            <person name="Wong H.L."/>
            <person name="Macleod F.I."/>
            <person name="White R.A. III"/>
            <person name="Burns B.P."/>
        </authorList>
    </citation>
    <scope>NUCLEOTIDE SEQUENCE</scope>
    <source>
        <strain evidence="18">Bin_327</strain>
    </source>
</reference>
<gene>
    <name evidence="18" type="primary">recG</name>
    <name evidence="18" type="ORF">GF359_09440</name>
</gene>
<dbReference type="PANTHER" id="PTHR47964:SF1">
    <property type="entry name" value="ATP-DEPENDENT DNA HELICASE HOMOLOG RECG, CHLOROPLASTIC"/>
    <property type="match status" value="1"/>
</dbReference>
<feature type="domain" description="Helicase ATP-binding" evidence="16">
    <location>
        <begin position="277"/>
        <end position="439"/>
    </location>
</feature>